<feature type="domain" description="MPN" evidence="6">
    <location>
        <begin position="10"/>
        <end position="135"/>
    </location>
</feature>
<keyword evidence="2" id="KW-0479">Metal-binding</keyword>
<dbReference type="AlphaFoldDB" id="A0A238UU18"/>
<evidence type="ECO:0000313" key="7">
    <source>
        <dbReference type="EMBL" id="SNR25632.1"/>
    </source>
</evidence>
<keyword evidence="1" id="KW-0645">Protease</keyword>
<keyword evidence="5" id="KW-0482">Metalloprotease</keyword>
<evidence type="ECO:0000256" key="1">
    <source>
        <dbReference type="ARBA" id="ARBA00022670"/>
    </source>
</evidence>
<dbReference type="CDD" id="cd08070">
    <property type="entry name" value="MPN_like"/>
    <property type="match status" value="1"/>
</dbReference>
<dbReference type="PANTHER" id="PTHR34858">
    <property type="entry name" value="CYSO-CYSTEINE PEPTIDASE"/>
    <property type="match status" value="1"/>
</dbReference>
<dbReference type="Proteomes" id="UP000198397">
    <property type="component" value="Unassembled WGS sequence"/>
</dbReference>
<dbReference type="Pfam" id="PF14464">
    <property type="entry name" value="Prok-JAB"/>
    <property type="match status" value="1"/>
</dbReference>
<dbReference type="NCBIfam" id="NF041370">
    <property type="entry name" value="desamp_Halo"/>
    <property type="match status" value="1"/>
</dbReference>
<evidence type="ECO:0000259" key="6">
    <source>
        <dbReference type="PROSITE" id="PS50249"/>
    </source>
</evidence>
<dbReference type="GO" id="GO:0008235">
    <property type="term" value="F:metalloexopeptidase activity"/>
    <property type="evidence" value="ECO:0007669"/>
    <property type="project" value="TreeGrafter"/>
</dbReference>
<dbReference type="SMART" id="SM00232">
    <property type="entry name" value="JAB_MPN"/>
    <property type="match status" value="1"/>
</dbReference>
<dbReference type="Gene3D" id="3.40.140.10">
    <property type="entry name" value="Cytidine Deaminase, domain 2"/>
    <property type="match status" value="1"/>
</dbReference>
<evidence type="ECO:0000256" key="2">
    <source>
        <dbReference type="ARBA" id="ARBA00022723"/>
    </source>
</evidence>
<evidence type="ECO:0000256" key="4">
    <source>
        <dbReference type="ARBA" id="ARBA00022833"/>
    </source>
</evidence>
<dbReference type="SUPFAM" id="SSF102712">
    <property type="entry name" value="JAB1/MPN domain"/>
    <property type="match status" value="1"/>
</dbReference>
<keyword evidence="4" id="KW-0862">Zinc</keyword>
<dbReference type="InterPro" id="IPR051929">
    <property type="entry name" value="VirAsm_ModProt"/>
</dbReference>
<dbReference type="InterPro" id="IPR037518">
    <property type="entry name" value="MPN"/>
</dbReference>
<evidence type="ECO:0000256" key="3">
    <source>
        <dbReference type="ARBA" id="ARBA00022801"/>
    </source>
</evidence>
<dbReference type="GO" id="GO:0000502">
    <property type="term" value="C:proteasome complex"/>
    <property type="evidence" value="ECO:0007669"/>
    <property type="project" value="UniProtKB-KW"/>
</dbReference>
<dbReference type="PROSITE" id="PS50249">
    <property type="entry name" value="MPN"/>
    <property type="match status" value="1"/>
</dbReference>
<reference evidence="7 8" key="1">
    <citation type="submission" date="2017-06" db="EMBL/GenBank/DDBJ databases">
        <authorList>
            <person name="Kim H.J."/>
            <person name="Triplett B.A."/>
        </authorList>
    </citation>
    <scope>NUCLEOTIDE SEQUENCE [LARGE SCALE GENOMIC DNA]</scope>
    <source>
        <strain evidence="7 8">DSM 8800</strain>
    </source>
</reference>
<proteinExistence type="predicted"/>
<evidence type="ECO:0000256" key="5">
    <source>
        <dbReference type="ARBA" id="ARBA00023049"/>
    </source>
</evidence>
<dbReference type="FunFam" id="3.40.140.10:FF:000085">
    <property type="entry name" value="Mov34/MPN/PAD-1 family protein"/>
    <property type="match status" value="1"/>
</dbReference>
<dbReference type="GO" id="GO:0008270">
    <property type="term" value="F:zinc ion binding"/>
    <property type="evidence" value="ECO:0007669"/>
    <property type="project" value="TreeGrafter"/>
</dbReference>
<dbReference type="GO" id="GO:0006508">
    <property type="term" value="P:proteolysis"/>
    <property type="evidence" value="ECO:0007669"/>
    <property type="project" value="UniProtKB-KW"/>
</dbReference>
<dbReference type="InterPro" id="IPR000555">
    <property type="entry name" value="JAMM/MPN+_dom"/>
</dbReference>
<dbReference type="InterPro" id="IPR053551">
    <property type="entry name" value="Metalloprotease_DSAMP"/>
</dbReference>
<organism evidence="7 8">
    <name type="scientific">Halorubrum vacuolatum</name>
    <name type="common">Natronobacterium vacuolatum</name>
    <dbReference type="NCBI Taxonomy" id="63740"/>
    <lineage>
        <taxon>Archaea</taxon>
        <taxon>Methanobacteriati</taxon>
        <taxon>Methanobacteriota</taxon>
        <taxon>Stenosarchaea group</taxon>
        <taxon>Halobacteria</taxon>
        <taxon>Halobacteriales</taxon>
        <taxon>Haloferacaceae</taxon>
        <taxon>Halorubrum</taxon>
    </lineage>
</organism>
<dbReference type="InterPro" id="IPR028090">
    <property type="entry name" value="JAB_dom_prok"/>
</dbReference>
<dbReference type="EMBL" id="FZNQ01000001">
    <property type="protein sequence ID" value="SNR25632.1"/>
    <property type="molecule type" value="Genomic_DNA"/>
</dbReference>
<gene>
    <name evidence="7" type="ORF">SAMN06264855_101385</name>
</gene>
<keyword evidence="7" id="KW-0647">Proteasome</keyword>
<evidence type="ECO:0000313" key="8">
    <source>
        <dbReference type="Proteomes" id="UP000198397"/>
    </source>
</evidence>
<protein>
    <submittedName>
        <fullName evidence="7">Proteasome lid subunit RPN8/RPN11, contains Jab1/MPN metalloenzyme (JAMM) motif</fullName>
    </submittedName>
</protein>
<name>A0A238UU18_HALVU</name>
<dbReference type="PANTHER" id="PTHR34858:SF1">
    <property type="entry name" value="CYSO-CYSTEINE PEPTIDASE"/>
    <property type="match status" value="1"/>
</dbReference>
<keyword evidence="8" id="KW-1185">Reference proteome</keyword>
<sequence>MPDRVLRSGVITFERAAYDAVVTHATDGAPAEVCGVLAGTFDTEDSIVEAAHRTENVAEHPRTRYAIDPTELFSTIERVEAEGLSVVGFYHSHPAGGPNPSGTDVERATWDGYSYVICALDGAPFVGSWRWTSEGGRFGREAVALRE</sequence>
<accession>A0A238UU18</accession>
<keyword evidence="3" id="KW-0378">Hydrolase</keyword>